<organism evidence="1 2">
    <name type="scientific">Candidatus Venteria ishoeyi</name>
    <dbReference type="NCBI Taxonomy" id="1899563"/>
    <lineage>
        <taxon>Bacteria</taxon>
        <taxon>Pseudomonadati</taxon>
        <taxon>Pseudomonadota</taxon>
        <taxon>Gammaproteobacteria</taxon>
        <taxon>Thiotrichales</taxon>
        <taxon>Thiotrichaceae</taxon>
        <taxon>Venteria</taxon>
    </lineage>
</organism>
<proteinExistence type="predicted"/>
<reference evidence="1 2" key="1">
    <citation type="submission" date="2016-10" db="EMBL/GenBank/DDBJ databases">
        <authorList>
            <person name="de Groot N.N."/>
        </authorList>
    </citation>
    <scope>NUCLEOTIDE SEQUENCE [LARGE SCALE GENOMIC DNA]</scope>
    <source>
        <strain evidence="1">MBHS1</strain>
    </source>
</reference>
<evidence type="ECO:0000313" key="2">
    <source>
        <dbReference type="Proteomes" id="UP000236724"/>
    </source>
</evidence>
<accession>A0A1H6FCG2</accession>
<dbReference type="AlphaFoldDB" id="A0A1H6FCG2"/>
<evidence type="ECO:0000313" key="1">
    <source>
        <dbReference type="EMBL" id="SEH07009.1"/>
    </source>
</evidence>
<protein>
    <submittedName>
        <fullName evidence="1">Uncharacterized protein</fullName>
    </submittedName>
</protein>
<dbReference type="Proteomes" id="UP000236724">
    <property type="component" value="Unassembled WGS sequence"/>
</dbReference>
<dbReference type="RefSeq" id="WP_103920726.1">
    <property type="nucleotide sequence ID" value="NZ_FMSV02000512.1"/>
</dbReference>
<name>A0A1H6FCG2_9GAMM</name>
<gene>
    <name evidence="1" type="ORF">MBHS_02875</name>
</gene>
<dbReference type="EMBL" id="FMSV02000512">
    <property type="protein sequence ID" value="SEH07009.1"/>
    <property type="molecule type" value="Genomic_DNA"/>
</dbReference>
<sequence>MKQICLQLEDDYVQKFMELLKALPENKIYKTYTYTDDLGDLIEVKEGVAEVIASTEDVEAIQAAQEGGLYTLMDIKNARCNVQSLLRGIA</sequence>
<keyword evidence="2" id="KW-1185">Reference proteome</keyword>